<keyword evidence="5 8" id="KW-0812">Transmembrane</keyword>
<dbReference type="Gene3D" id="1.20.1740.10">
    <property type="entry name" value="Amino acid/polyamine transporter I"/>
    <property type="match status" value="1"/>
</dbReference>
<name>A0A1E8Q717_9MYCO</name>
<dbReference type="PANTHER" id="PTHR42770:SF16">
    <property type="entry name" value="AMINO ACID PERMEASE"/>
    <property type="match status" value="1"/>
</dbReference>
<keyword evidence="7 8" id="KW-0472">Membrane</keyword>
<feature type="transmembrane region" description="Helical" evidence="8">
    <location>
        <begin position="418"/>
        <end position="437"/>
    </location>
</feature>
<comment type="caution">
    <text evidence="9">The sequence shown here is derived from an EMBL/GenBank/DDBJ whole genome shotgun (WGS) entry which is preliminary data.</text>
</comment>
<comment type="function">
    <text evidence="1">Probable amino-acid or metabolite transport protein.</text>
</comment>
<accession>A0A1E8Q717</accession>
<reference evidence="9 10" key="1">
    <citation type="submission" date="2016-09" db="EMBL/GenBank/DDBJ databases">
        <title>genome sequence of Mycobacterium sp. 739 SCH.</title>
        <authorList>
            <person name="Greninger A.L."/>
            <person name="Qin X."/>
            <person name="Jerome K."/>
            <person name="Vora S."/>
            <person name="Quinn K."/>
        </authorList>
    </citation>
    <scope>NUCLEOTIDE SEQUENCE [LARGE SCALE GENOMIC DNA]</scope>
    <source>
        <strain evidence="9 10">SCH</strain>
    </source>
</reference>
<dbReference type="InterPro" id="IPR050367">
    <property type="entry name" value="APC_superfamily"/>
</dbReference>
<dbReference type="Pfam" id="PF13520">
    <property type="entry name" value="AA_permease_2"/>
    <property type="match status" value="1"/>
</dbReference>
<evidence type="ECO:0000256" key="1">
    <source>
        <dbReference type="ARBA" id="ARBA00002249"/>
    </source>
</evidence>
<evidence type="ECO:0000256" key="8">
    <source>
        <dbReference type="SAM" id="Phobius"/>
    </source>
</evidence>
<evidence type="ECO:0000256" key="2">
    <source>
        <dbReference type="ARBA" id="ARBA00004651"/>
    </source>
</evidence>
<feature type="transmembrane region" description="Helical" evidence="8">
    <location>
        <begin position="139"/>
        <end position="158"/>
    </location>
</feature>
<evidence type="ECO:0000256" key="6">
    <source>
        <dbReference type="ARBA" id="ARBA00022989"/>
    </source>
</evidence>
<dbReference type="GO" id="GO:0022857">
    <property type="term" value="F:transmembrane transporter activity"/>
    <property type="evidence" value="ECO:0007669"/>
    <property type="project" value="InterPro"/>
</dbReference>
<feature type="transmembrane region" description="Helical" evidence="8">
    <location>
        <begin position="204"/>
        <end position="229"/>
    </location>
</feature>
<sequence length="503" mass="52767">MAIADPPTTGATNGKGLQAGALGLVGNVVIGLAAVAPAYSLAATLGYVVLAVGEKAPAMFVLAFIPMLLVAFAYKELSQDTPDCGTTFTWGTKAFGPWIGWIGGWGLAVSAIIVLANVAEVAAIYLFQFLGQDGLAENLWAKVALGSFFIVAMTLVSARGVVVSERIQNVLIAIQFGVLIVVSVIALVRVVAGNAGAQAVSPSLSWLWPSGLDASSIAAAIILCIFIYWGWDACLAVGEETKDPGRTPGIAAVITTLILVCTYVLVAYAVQSFAGFGEVGIGLNNPNNTDDVLTVLGEPVAGTIAASLLLLTVSVSALSSTQTTILPTARGTLSMAVYEALPRRFASVHPRYMTPAFGTIVMGLSALFFYLLLTFLSENALADSVASLGLAVAFYYGITAYACVWYFRRTLLTSARNLFLRGIFPLLGALAMTWAFVQSAIDMIKPDYGFTAFGPFGGVFVLGVGMLVLGVPLMLACFAFGTKRFFRGETLTASTEVKVPDTY</sequence>
<dbReference type="PIRSF" id="PIRSF006060">
    <property type="entry name" value="AA_transporter"/>
    <property type="match status" value="1"/>
</dbReference>
<keyword evidence="4" id="KW-1003">Cell membrane</keyword>
<comment type="subcellular location">
    <subcellularLocation>
        <location evidence="2">Cell membrane</location>
        <topology evidence="2">Multi-pass membrane protein</topology>
    </subcellularLocation>
</comment>
<proteinExistence type="inferred from homology"/>
<feature type="transmembrane region" description="Helical" evidence="8">
    <location>
        <begin position="28"/>
        <end position="50"/>
    </location>
</feature>
<evidence type="ECO:0000313" key="9">
    <source>
        <dbReference type="EMBL" id="OFJ54383.1"/>
    </source>
</evidence>
<keyword evidence="6 8" id="KW-1133">Transmembrane helix</keyword>
<feature type="transmembrane region" description="Helical" evidence="8">
    <location>
        <begin position="57"/>
        <end position="74"/>
    </location>
</feature>
<comment type="similarity">
    <text evidence="3">Belongs to the amino acid-polyamine-organocation (APC) superfamily.</text>
</comment>
<feature type="transmembrane region" description="Helical" evidence="8">
    <location>
        <begin position="352"/>
        <end position="373"/>
    </location>
</feature>
<evidence type="ECO:0000256" key="3">
    <source>
        <dbReference type="ARBA" id="ARBA00009523"/>
    </source>
</evidence>
<evidence type="ECO:0000256" key="7">
    <source>
        <dbReference type="ARBA" id="ARBA00023136"/>
    </source>
</evidence>
<feature type="transmembrane region" description="Helical" evidence="8">
    <location>
        <begin position="170"/>
        <end position="192"/>
    </location>
</feature>
<evidence type="ECO:0000256" key="4">
    <source>
        <dbReference type="ARBA" id="ARBA00022475"/>
    </source>
</evidence>
<feature type="transmembrane region" description="Helical" evidence="8">
    <location>
        <begin position="98"/>
        <end position="127"/>
    </location>
</feature>
<keyword evidence="10" id="KW-1185">Reference proteome</keyword>
<feature type="transmembrane region" description="Helical" evidence="8">
    <location>
        <begin position="249"/>
        <end position="270"/>
    </location>
</feature>
<dbReference type="Proteomes" id="UP000178953">
    <property type="component" value="Unassembled WGS sequence"/>
</dbReference>
<dbReference type="OrthoDB" id="138827at2"/>
<evidence type="ECO:0000313" key="10">
    <source>
        <dbReference type="Proteomes" id="UP000178953"/>
    </source>
</evidence>
<dbReference type="EMBL" id="MCHX01000013">
    <property type="protein sequence ID" value="OFJ54383.1"/>
    <property type="molecule type" value="Genomic_DNA"/>
</dbReference>
<gene>
    <name evidence="9" type="ORF">BEL07_07325</name>
</gene>
<dbReference type="RefSeq" id="WP_070352439.1">
    <property type="nucleotide sequence ID" value="NZ_CP043474.1"/>
</dbReference>
<protein>
    <submittedName>
        <fullName evidence="9">Amino acid transporter</fullName>
    </submittedName>
</protein>
<dbReference type="AlphaFoldDB" id="A0A1E8Q717"/>
<evidence type="ECO:0000256" key="5">
    <source>
        <dbReference type="ARBA" id="ARBA00022692"/>
    </source>
</evidence>
<organism evidence="9 10">
    <name type="scientific">Mycolicibacterium grossiae</name>
    <dbReference type="NCBI Taxonomy" id="1552759"/>
    <lineage>
        <taxon>Bacteria</taxon>
        <taxon>Bacillati</taxon>
        <taxon>Actinomycetota</taxon>
        <taxon>Actinomycetes</taxon>
        <taxon>Mycobacteriales</taxon>
        <taxon>Mycobacteriaceae</taxon>
        <taxon>Mycolicibacterium</taxon>
    </lineage>
</organism>
<dbReference type="InterPro" id="IPR002293">
    <property type="entry name" value="AA/rel_permease1"/>
</dbReference>
<feature type="transmembrane region" description="Helical" evidence="8">
    <location>
        <begin position="385"/>
        <end position="406"/>
    </location>
</feature>
<dbReference type="PANTHER" id="PTHR42770">
    <property type="entry name" value="AMINO ACID TRANSPORTER-RELATED"/>
    <property type="match status" value="1"/>
</dbReference>
<feature type="transmembrane region" description="Helical" evidence="8">
    <location>
        <begin position="457"/>
        <end position="481"/>
    </location>
</feature>
<dbReference type="GO" id="GO:0005886">
    <property type="term" value="C:plasma membrane"/>
    <property type="evidence" value="ECO:0007669"/>
    <property type="project" value="UniProtKB-SubCell"/>
</dbReference>